<keyword evidence="1" id="KW-1133">Transmembrane helix</keyword>
<name>A0A9E2S8X8_9BACT</name>
<gene>
    <name evidence="2" type="ORF">KTO63_16180</name>
</gene>
<dbReference type="RefSeq" id="WP_217792428.1">
    <property type="nucleotide sequence ID" value="NZ_JAHSPG010000013.1"/>
</dbReference>
<keyword evidence="1" id="KW-0812">Transmembrane</keyword>
<dbReference type="AlphaFoldDB" id="A0A9E2S8X8"/>
<organism evidence="2 3">
    <name type="scientific">Pinibacter aurantiacus</name>
    <dbReference type="NCBI Taxonomy" id="2851599"/>
    <lineage>
        <taxon>Bacteria</taxon>
        <taxon>Pseudomonadati</taxon>
        <taxon>Bacteroidota</taxon>
        <taxon>Chitinophagia</taxon>
        <taxon>Chitinophagales</taxon>
        <taxon>Chitinophagaceae</taxon>
        <taxon>Pinibacter</taxon>
    </lineage>
</organism>
<dbReference type="Pfam" id="PF04120">
    <property type="entry name" value="Iron_permease"/>
    <property type="match status" value="1"/>
</dbReference>
<sequence>MKNNINTQNTSGFFEKFANKVNKAAGSTIAFIAAFLIVIVWAICGPIFHYSENWQLVINTGTTIITFLMVFLIQKSQNKDSLAIQLKLNELVAAHEFASNRLVNVENMTEDELKVIQKYYSKLSEFTKSEENLQQSHSIDEAAEIHELKKDIEEDVKKNLGK</sequence>
<feature type="transmembrane region" description="Helical" evidence="1">
    <location>
        <begin position="54"/>
        <end position="73"/>
    </location>
</feature>
<dbReference type="EMBL" id="JAHSPG010000013">
    <property type="protein sequence ID" value="MBV4358703.1"/>
    <property type="molecule type" value="Genomic_DNA"/>
</dbReference>
<keyword evidence="1" id="KW-0472">Membrane</keyword>
<evidence type="ECO:0000256" key="1">
    <source>
        <dbReference type="SAM" id="Phobius"/>
    </source>
</evidence>
<dbReference type="InterPro" id="IPR007251">
    <property type="entry name" value="Iron_permease_Fet4"/>
</dbReference>
<reference evidence="2" key="1">
    <citation type="submission" date="2021-06" db="EMBL/GenBank/DDBJ databases">
        <authorList>
            <person name="Huq M.A."/>
        </authorList>
    </citation>
    <scope>NUCLEOTIDE SEQUENCE</scope>
    <source>
        <strain evidence="2">MAH-26</strain>
    </source>
</reference>
<evidence type="ECO:0000313" key="3">
    <source>
        <dbReference type="Proteomes" id="UP000812270"/>
    </source>
</evidence>
<protein>
    <submittedName>
        <fullName evidence="2">Low affinity iron permease family protein</fullName>
    </submittedName>
</protein>
<accession>A0A9E2S8X8</accession>
<dbReference type="Proteomes" id="UP000812270">
    <property type="component" value="Unassembled WGS sequence"/>
</dbReference>
<comment type="caution">
    <text evidence="2">The sequence shown here is derived from an EMBL/GenBank/DDBJ whole genome shotgun (WGS) entry which is preliminary data.</text>
</comment>
<proteinExistence type="predicted"/>
<evidence type="ECO:0000313" key="2">
    <source>
        <dbReference type="EMBL" id="MBV4358703.1"/>
    </source>
</evidence>
<keyword evidence="3" id="KW-1185">Reference proteome</keyword>
<dbReference type="GO" id="GO:0055085">
    <property type="term" value="P:transmembrane transport"/>
    <property type="evidence" value="ECO:0007669"/>
    <property type="project" value="InterPro"/>
</dbReference>
<feature type="transmembrane region" description="Helical" evidence="1">
    <location>
        <begin position="24"/>
        <end position="48"/>
    </location>
</feature>